<sequence>MIQLYCRKQKSETEMKRKFYERVQQPHENEYLFGTQLNVLSRQSHPELLPFQCENVIKDQFIKGLKDRSLSTKLRIDKDNKSLNEIVDDAMRYERAHADVNDLLQRKRI</sequence>
<evidence type="ECO:0000313" key="1">
    <source>
        <dbReference type="EMBL" id="RNA22244.1"/>
    </source>
</evidence>
<evidence type="ECO:0000313" key="2">
    <source>
        <dbReference type="Proteomes" id="UP000276133"/>
    </source>
</evidence>
<accession>A0A3M7RFM8</accession>
<reference evidence="1 2" key="1">
    <citation type="journal article" date="2018" name="Sci. Rep.">
        <title>Genomic signatures of local adaptation to the degree of environmental predictability in rotifers.</title>
        <authorList>
            <person name="Franch-Gras L."/>
            <person name="Hahn C."/>
            <person name="Garcia-Roger E.M."/>
            <person name="Carmona M.J."/>
            <person name="Serra M."/>
            <person name="Gomez A."/>
        </authorList>
    </citation>
    <scope>NUCLEOTIDE SEQUENCE [LARGE SCALE GENOMIC DNA]</scope>
    <source>
        <strain evidence="1">HYR1</strain>
    </source>
</reference>
<protein>
    <submittedName>
        <fullName evidence="1">Uncharacterized protein</fullName>
    </submittedName>
</protein>
<gene>
    <name evidence="1" type="ORF">BpHYR1_020438</name>
</gene>
<dbReference type="Proteomes" id="UP000276133">
    <property type="component" value="Unassembled WGS sequence"/>
</dbReference>
<organism evidence="1 2">
    <name type="scientific">Brachionus plicatilis</name>
    <name type="common">Marine rotifer</name>
    <name type="synonym">Brachionus muelleri</name>
    <dbReference type="NCBI Taxonomy" id="10195"/>
    <lineage>
        <taxon>Eukaryota</taxon>
        <taxon>Metazoa</taxon>
        <taxon>Spiralia</taxon>
        <taxon>Gnathifera</taxon>
        <taxon>Rotifera</taxon>
        <taxon>Eurotatoria</taxon>
        <taxon>Monogononta</taxon>
        <taxon>Pseudotrocha</taxon>
        <taxon>Ploima</taxon>
        <taxon>Brachionidae</taxon>
        <taxon>Brachionus</taxon>
    </lineage>
</organism>
<comment type="caution">
    <text evidence="1">The sequence shown here is derived from an EMBL/GenBank/DDBJ whole genome shotgun (WGS) entry which is preliminary data.</text>
</comment>
<name>A0A3M7RFM8_BRAPC</name>
<proteinExistence type="predicted"/>
<keyword evidence="2" id="KW-1185">Reference proteome</keyword>
<dbReference type="AlphaFoldDB" id="A0A3M7RFM8"/>
<dbReference type="EMBL" id="REGN01003508">
    <property type="protein sequence ID" value="RNA22244.1"/>
    <property type="molecule type" value="Genomic_DNA"/>
</dbReference>